<feature type="domain" description="Squalene cyclase C-terminal" evidence="4">
    <location>
        <begin position="285"/>
        <end position="512"/>
    </location>
</feature>
<dbReference type="OrthoDB" id="9758578at2"/>
<dbReference type="Pfam" id="PF13243">
    <property type="entry name" value="SQHop_cyclase_C"/>
    <property type="match status" value="1"/>
</dbReference>
<keyword evidence="3" id="KW-0677">Repeat</keyword>
<name>A0A1H3CQ58_9PSEU</name>
<dbReference type="UniPathway" id="UPA00337"/>
<dbReference type="SUPFAM" id="SSF48239">
    <property type="entry name" value="Terpenoid cyclases/Protein prenyltransferases"/>
    <property type="match status" value="2"/>
</dbReference>
<dbReference type="Pfam" id="PF13249">
    <property type="entry name" value="SQHop_cyclase_N"/>
    <property type="match status" value="1"/>
</dbReference>
<dbReference type="GO" id="GO:0005811">
    <property type="term" value="C:lipid droplet"/>
    <property type="evidence" value="ECO:0007669"/>
    <property type="project" value="InterPro"/>
</dbReference>
<dbReference type="PANTHER" id="PTHR11764">
    <property type="entry name" value="TERPENE CYCLASE/MUTASE FAMILY MEMBER"/>
    <property type="match status" value="1"/>
</dbReference>
<evidence type="ECO:0000259" key="4">
    <source>
        <dbReference type="Pfam" id="PF13243"/>
    </source>
</evidence>
<dbReference type="Proteomes" id="UP000199515">
    <property type="component" value="Unassembled WGS sequence"/>
</dbReference>
<dbReference type="InterPro" id="IPR032697">
    <property type="entry name" value="SQ_cyclase_N"/>
</dbReference>
<keyword evidence="7" id="KW-1185">Reference proteome</keyword>
<dbReference type="PANTHER" id="PTHR11764:SF20">
    <property type="entry name" value="LANOSTEROL SYNTHASE"/>
    <property type="match status" value="1"/>
</dbReference>
<dbReference type="Gene3D" id="1.50.10.20">
    <property type="match status" value="2"/>
</dbReference>
<dbReference type="InterPro" id="IPR032696">
    <property type="entry name" value="SQ_cyclase_C"/>
</dbReference>
<feature type="domain" description="Squalene cyclase N-terminal" evidence="5">
    <location>
        <begin position="11"/>
        <end position="164"/>
    </location>
</feature>
<protein>
    <submittedName>
        <fullName evidence="6">Squalene-hopene/tetraprenyl-beta-curcumene cyclase</fullName>
    </submittedName>
</protein>
<dbReference type="GO" id="GO:0016104">
    <property type="term" value="P:triterpenoid biosynthetic process"/>
    <property type="evidence" value="ECO:0007669"/>
    <property type="project" value="InterPro"/>
</dbReference>
<reference evidence="6 7" key="1">
    <citation type="submission" date="2016-10" db="EMBL/GenBank/DDBJ databases">
        <authorList>
            <person name="de Groot N.N."/>
        </authorList>
    </citation>
    <scope>NUCLEOTIDE SEQUENCE [LARGE SCALE GENOMIC DNA]</scope>
    <source>
        <strain evidence="6 7">CPCC 202699</strain>
    </source>
</reference>
<evidence type="ECO:0000259" key="5">
    <source>
        <dbReference type="Pfam" id="PF13249"/>
    </source>
</evidence>
<evidence type="ECO:0000313" key="6">
    <source>
        <dbReference type="EMBL" id="SDX56256.1"/>
    </source>
</evidence>
<accession>A0A1H3CQ58</accession>
<proteinExistence type="inferred from homology"/>
<dbReference type="InterPro" id="IPR008930">
    <property type="entry name" value="Terpenoid_cyclase/PrenylTrfase"/>
</dbReference>
<gene>
    <name evidence="6" type="ORF">SAMN05421504_103111</name>
</gene>
<dbReference type="InterPro" id="IPR018333">
    <property type="entry name" value="Squalene_cyclase"/>
</dbReference>
<dbReference type="STRING" id="589385.SAMN05421504_103111"/>
<dbReference type="GO" id="GO:0016866">
    <property type="term" value="F:intramolecular transferase activity"/>
    <property type="evidence" value="ECO:0007669"/>
    <property type="project" value="InterPro"/>
</dbReference>
<comment type="similarity">
    <text evidence="2">Belongs to the terpene cyclase/mutase family.</text>
</comment>
<evidence type="ECO:0000256" key="3">
    <source>
        <dbReference type="ARBA" id="ARBA00022737"/>
    </source>
</evidence>
<sequence>MTELALDTSLARAVDALFALRREDGSWQDTLPSAAVSTASAMVALHFADPDRSAGLISAGARWLRETQNPDGGWGDAAGAPSTLNVTPYAVGALQFLAPEASAENVRRGLERIERFGGMAAVGDRQQCKLFVMCEQFLAWAGLHDENKIMRLPMQVILMPRWLRQKVSFTVPFILSWGLMQANTRPAGRIRRAINRLCEPRILSYLDDLHEFEGPGGGYQESPFMVALVCIGLARADVRPDIVRRCVDYLRATVRPDGAWPVNRDLELSATTFVTHGMQDAGEGDRLAPTLDWIRRCQRDVAFPATGCPPGGWGWSLRCGWPDTDDTADALIALARAGHDRTDGQVRRGLDWLRAMQNRNGSWSCFTTDNPIDLDAACSVMSAHAVTALREAGGLTVTDEPIAKALRWFARTQRPDGAFTCPWYRGLTAGTGAVLDALGGLGLADSAVAHRCSEWLLANQNADGGWGPGSTAEDTAWALIGLLGAGAHGHPAVSRGVEWLTRNQRPDGLWEPDLLGVYFLDLMYSCDLLATGYAVQALARFGAGHE</sequence>
<dbReference type="EMBL" id="FNON01000003">
    <property type="protein sequence ID" value="SDX56256.1"/>
    <property type="molecule type" value="Genomic_DNA"/>
</dbReference>
<organism evidence="6 7">
    <name type="scientific">Amycolatopsis xylanica</name>
    <dbReference type="NCBI Taxonomy" id="589385"/>
    <lineage>
        <taxon>Bacteria</taxon>
        <taxon>Bacillati</taxon>
        <taxon>Actinomycetota</taxon>
        <taxon>Actinomycetes</taxon>
        <taxon>Pseudonocardiales</taxon>
        <taxon>Pseudonocardiaceae</taxon>
        <taxon>Amycolatopsis</taxon>
    </lineage>
</organism>
<comment type="pathway">
    <text evidence="1">Secondary metabolite biosynthesis; hopanoid biosynthesis.</text>
</comment>
<evidence type="ECO:0000256" key="2">
    <source>
        <dbReference type="ARBA" id="ARBA00009755"/>
    </source>
</evidence>
<evidence type="ECO:0000313" key="7">
    <source>
        <dbReference type="Proteomes" id="UP000199515"/>
    </source>
</evidence>
<evidence type="ECO:0000256" key="1">
    <source>
        <dbReference type="ARBA" id="ARBA00004999"/>
    </source>
</evidence>
<dbReference type="AlphaFoldDB" id="A0A1H3CQ58"/>
<dbReference type="RefSeq" id="WP_091289237.1">
    <property type="nucleotide sequence ID" value="NZ_FNON01000003.1"/>
</dbReference>